<reference evidence="1 2" key="1">
    <citation type="submission" date="2019-10" db="EMBL/GenBank/DDBJ databases">
        <title>New species of Slilvanegrellaceae.</title>
        <authorList>
            <person name="Pitt A."/>
            <person name="Hahn M.W."/>
        </authorList>
    </citation>
    <scope>NUCLEOTIDE SEQUENCE [LARGE SCALE GENOMIC DNA]</scope>
    <source>
        <strain evidence="1 2">SP-Ram-0.45-NSY-1</strain>
    </source>
</reference>
<keyword evidence="2" id="KW-1185">Reference proteome</keyword>
<protein>
    <submittedName>
        <fullName evidence="1">Uncharacterized protein</fullName>
    </submittedName>
</protein>
<name>A0A6N6VXG5_9BACT</name>
<organism evidence="1 2">
    <name type="scientific">Silvanigrella paludirubra</name>
    <dbReference type="NCBI Taxonomy" id="2499159"/>
    <lineage>
        <taxon>Bacteria</taxon>
        <taxon>Pseudomonadati</taxon>
        <taxon>Bdellovibrionota</taxon>
        <taxon>Oligoflexia</taxon>
        <taxon>Silvanigrellales</taxon>
        <taxon>Silvanigrellaceae</taxon>
        <taxon>Silvanigrella</taxon>
    </lineage>
</organism>
<sequence length="132" mass="15522">MKFFIYFSLLLIHLNIFSLSTFKISSAVTSACINGGIDIEIMDYILKKLNINYEIKLMPWSKYLFELKEGLYDLALQTSKDPESYPMDKTTGIYIAKNLGVKNITHYNFIKRYDLELIKLKKILIYLKIIYK</sequence>
<dbReference type="RefSeq" id="WP_153418554.1">
    <property type="nucleotide sequence ID" value="NZ_WFLM01000001.1"/>
</dbReference>
<dbReference type="OrthoDB" id="370676at2"/>
<proteinExistence type="predicted"/>
<dbReference type="Proteomes" id="UP000437748">
    <property type="component" value="Unassembled WGS sequence"/>
</dbReference>
<comment type="caution">
    <text evidence="1">The sequence shown here is derived from an EMBL/GenBank/DDBJ whole genome shotgun (WGS) entry which is preliminary data.</text>
</comment>
<dbReference type="SUPFAM" id="SSF53850">
    <property type="entry name" value="Periplasmic binding protein-like II"/>
    <property type="match status" value="1"/>
</dbReference>
<dbReference type="Gene3D" id="3.40.190.10">
    <property type="entry name" value="Periplasmic binding protein-like II"/>
    <property type="match status" value="1"/>
</dbReference>
<evidence type="ECO:0000313" key="1">
    <source>
        <dbReference type="EMBL" id="KAB8041031.1"/>
    </source>
</evidence>
<evidence type="ECO:0000313" key="2">
    <source>
        <dbReference type="Proteomes" id="UP000437748"/>
    </source>
</evidence>
<dbReference type="AlphaFoldDB" id="A0A6N6VXG5"/>
<accession>A0A6N6VXG5</accession>
<gene>
    <name evidence="1" type="ORF">GCL60_03595</name>
</gene>
<dbReference type="EMBL" id="WFLM01000001">
    <property type="protein sequence ID" value="KAB8041031.1"/>
    <property type="molecule type" value="Genomic_DNA"/>
</dbReference>